<keyword evidence="3" id="KW-1185">Reference proteome</keyword>
<accession>F0Z707</accession>
<evidence type="ECO:0000256" key="1">
    <source>
        <dbReference type="SAM" id="MobiDB-lite"/>
    </source>
</evidence>
<dbReference type="Proteomes" id="UP000001064">
    <property type="component" value="Unassembled WGS sequence"/>
</dbReference>
<dbReference type="VEuPathDB" id="AmoebaDB:DICPUDRAFT_146833"/>
<feature type="compositionally biased region" description="Low complexity" evidence="1">
    <location>
        <begin position="12"/>
        <end position="29"/>
    </location>
</feature>
<sequence length="317" mass="36249">MELSNIISKTVSNDNSSNNNNNNDSNNNTHDNDTICIKSKNGIGDPQDKIILIDDIESIKQDSNWDCGVACISSVLKWSNKENYQFGIINEIINTKSIWSIDLSNALTQLQVPHIYYTNSIGVRNDYSENKYYKDNWESDTLRVNQLFFKSLNTAPCNLVLIGSEKQLPIQQFIEHISKKLPIILLVDSNFLNCSKCNTKNDIYDDNNNNNHISTKLNSGDYLNEIRDNVANNENDNTNNIDNNNIYNKTNNTNKMNDDSFFGHYIVLVGYNYETKEIIYIDPSSNQLYCTISEQDLDNARMKPGTDLDCIFITNEK</sequence>
<dbReference type="eggNOG" id="KOG4621">
    <property type="taxonomic scope" value="Eukaryota"/>
</dbReference>
<dbReference type="PANTHER" id="PTHR31400:SF1">
    <property type="entry name" value="PROTEIN GUCD1"/>
    <property type="match status" value="1"/>
</dbReference>
<feature type="compositionally biased region" description="Polar residues" evidence="1">
    <location>
        <begin position="1"/>
        <end position="11"/>
    </location>
</feature>
<evidence type="ECO:0000313" key="3">
    <source>
        <dbReference type="Proteomes" id="UP000001064"/>
    </source>
</evidence>
<dbReference type="RefSeq" id="XP_003283230.1">
    <property type="nucleotide sequence ID" value="XM_003283182.1"/>
</dbReference>
<dbReference type="InParanoid" id="F0Z707"/>
<dbReference type="PANTHER" id="PTHR31400">
    <property type="entry name" value="GUANYLYL CYCLASE DOMAIN CONTAINING PROTEIN 1 GUCD1"/>
    <property type="match status" value="1"/>
</dbReference>
<dbReference type="OMA" id="FEWDCGL"/>
<dbReference type="GeneID" id="10509091"/>
<dbReference type="InterPro" id="IPR018616">
    <property type="entry name" value="GUCD1"/>
</dbReference>
<dbReference type="FunCoup" id="F0Z707">
    <property type="interactions" value="2"/>
</dbReference>
<protein>
    <recommendedName>
        <fullName evidence="4">Guanylyl cyclase</fullName>
    </recommendedName>
</protein>
<evidence type="ECO:0000313" key="2">
    <source>
        <dbReference type="EMBL" id="EGC40294.1"/>
    </source>
</evidence>
<evidence type="ECO:0008006" key="4">
    <source>
        <dbReference type="Google" id="ProtNLM"/>
    </source>
</evidence>
<feature type="region of interest" description="Disordered" evidence="1">
    <location>
        <begin position="1"/>
        <end position="33"/>
    </location>
</feature>
<dbReference type="AlphaFoldDB" id="F0Z707"/>
<dbReference type="Pfam" id="PF09778">
    <property type="entry name" value="Guanylate_cyc_2"/>
    <property type="match status" value="2"/>
</dbReference>
<name>F0Z707_DICPU</name>
<dbReference type="KEGG" id="dpp:DICPUDRAFT_146833"/>
<reference evidence="3" key="1">
    <citation type="journal article" date="2011" name="Genome Biol.">
        <title>Comparative genomics of the social amoebae Dictyostelium discoideum and Dictyostelium purpureum.</title>
        <authorList>
            <consortium name="US DOE Joint Genome Institute (JGI-PGF)"/>
            <person name="Sucgang R."/>
            <person name="Kuo A."/>
            <person name="Tian X."/>
            <person name="Salerno W."/>
            <person name="Parikh A."/>
            <person name="Feasley C.L."/>
            <person name="Dalin E."/>
            <person name="Tu H."/>
            <person name="Huang E."/>
            <person name="Barry K."/>
            <person name="Lindquist E."/>
            <person name="Shapiro H."/>
            <person name="Bruce D."/>
            <person name="Schmutz J."/>
            <person name="Salamov A."/>
            <person name="Fey P."/>
            <person name="Gaudet P."/>
            <person name="Anjard C."/>
            <person name="Babu M.M."/>
            <person name="Basu S."/>
            <person name="Bushmanova Y."/>
            <person name="van der Wel H."/>
            <person name="Katoh-Kurasawa M."/>
            <person name="Dinh C."/>
            <person name="Coutinho P.M."/>
            <person name="Saito T."/>
            <person name="Elias M."/>
            <person name="Schaap P."/>
            <person name="Kay R.R."/>
            <person name="Henrissat B."/>
            <person name="Eichinger L."/>
            <person name="Rivero F."/>
            <person name="Putnam N.H."/>
            <person name="West C.M."/>
            <person name="Loomis W.F."/>
            <person name="Chisholm R.L."/>
            <person name="Shaulsky G."/>
            <person name="Strassmann J.E."/>
            <person name="Queller D.C."/>
            <person name="Kuspa A."/>
            <person name="Grigoriev I.V."/>
        </authorList>
    </citation>
    <scope>NUCLEOTIDE SEQUENCE [LARGE SCALE GENOMIC DNA]</scope>
    <source>
        <strain evidence="3">QSDP1</strain>
    </source>
</reference>
<dbReference type="EMBL" id="GL870944">
    <property type="protein sequence ID" value="EGC40294.1"/>
    <property type="molecule type" value="Genomic_DNA"/>
</dbReference>
<proteinExistence type="predicted"/>
<organism evidence="2 3">
    <name type="scientific">Dictyostelium purpureum</name>
    <name type="common">Slime mold</name>
    <dbReference type="NCBI Taxonomy" id="5786"/>
    <lineage>
        <taxon>Eukaryota</taxon>
        <taxon>Amoebozoa</taxon>
        <taxon>Evosea</taxon>
        <taxon>Eumycetozoa</taxon>
        <taxon>Dictyostelia</taxon>
        <taxon>Dictyosteliales</taxon>
        <taxon>Dictyosteliaceae</taxon>
        <taxon>Dictyostelium</taxon>
    </lineage>
</organism>
<gene>
    <name evidence="2" type="ORF">DICPUDRAFT_146833</name>
</gene>
<dbReference type="OrthoDB" id="206796at2759"/>